<dbReference type="GO" id="GO:0006355">
    <property type="term" value="P:regulation of DNA-templated transcription"/>
    <property type="evidence" value="ECO:0007669"/>
    <property type="project" value="TreeGrafter"/>
</dbReference>
<feature type="compositionally biased region" description="Basic and acidic residues" evidence="1">
    <location>
        <begin position="651"/>
        <end position="660"/>
    </location>
</feature>
<dbReference type="OrthoDB" id="2434995at2759"/>
<feature type="region of interest" description="Disordered" evidence="1">
    <location>
        <begin position="568"/>
        <end position="588"/>
    </location>
</feature>
<feature type="compositionally biased region" description="Acidic residues" evidence="1">
    <location>
        <begin position="439"/>
        <end position="450"/>
    </location>
</feature>
<proteinExistence type="predicted"/>
<evidence type="ECO:0000256" key="1">
    <source>
        <dbReference type="SAM" id="MobiDB-lite"/>
    </source>
</evidence>
<evidence type="ECO:0000313" key="4">
    <source>
        <dbReference type="RefSeq" id="XP_055875143.1"/>
    </source>
</evidence>
<feature type="region of interest" description="Disordered" evidence="1">
    <location>
        <begin position="1224"/>
        <end position="1252"/>
    </location>
</feature>
<feature type="compositionally biased region" description="Polar residues" evidence="1">
    <location>
        <begin position="1197"/>
        <end position="1206"/>
    </location>
</feature>
<dbReference type="GO" id="GO:0003712">
    <property type="term" value="F:transcription coregulator activity"/>
    <property type="evidence" value="ECO:0007669"/>
    <property type="project" value="TreeGrafter"/>
</dbReference>
<feature type="compositionally biased region" description="Low complexity" evidence="1">
    <location>
        <begin position="994"/>
        <end position="1007"/>
    </location>
</feature>
<dbReference type="GO" id="GO:0005634">
    <property type="term" value="C:nucleus"/>
    <property type="evidence" value="ECO:0007669"/>
    <property type="project" value="TreeGrafter"/>
</dbReference>
<protein>
    <submittedName>
        <fullName evidence="4 5">Uncharacterized protein LOC106062590 isoform X1</fullName>
    </submittedName>
</protein>
<sequence length="1350" mass="147470">MADITLVEGQRDTINSHINVLRNNCSITLDNKENSNFEVDKPLCHSVSSREYNDSTVSSLELHSVECSETIEDIIPKMVPTPHSYSSNVNNLEPKESVTTLQNMSQALETSIELRHEKPDNIEEALKASKICTEANSDSTKVLEGLSECDLETAESVTEVTEASKELDQKSPDKIEVCEINNECSQQNPDSIGEVSLLEFSDECVQEKSNKVDEILETSDEIAYEKPNSLEVMEASNVCVQEKPISIAVDKEVSYSCELEKHGITTEEMEVSNECVQEKPDCKTKVIEASNECRLKKSDDVVELVAEVNCEHNDQDSLTDNSSSMLIDTEHDSNLLENTIIAETAHNASDHISESPSGDICSEFKDIDFYNSTGDQLAVLNNNSSHTSSSCLSNHVEDLDTYSKNNKALACLSVDKSPIEDSPMKEPANSDVQERLNSSEEDLYIDETDNQEDRVCEDSPDQRVEEMEMSEIKIGESLSITDSDYVNDLRDKNVFNGNSEEKIDESSPSVLSVISYSNAAIDIPSPTADIAIASPNSECVVTSHNASISGASKTTIGVASSLENAVSANGTDSSNATCEDDSSTTTSGVASIASPVAVNTLVPPNKADSGVDELVISDSELEDKDTDLDLVIVESGSVDDADKENNCLTSKEIETEDSKMTESTSYEDSDKIVNSPKTNSPKNVDKMPAKKVDDSHNTKASSNSNDLLLNTSTATNEAMDMDDDIVLLDDFDTPHTSPNTEKTESISFKNVLRKPSSVSSTCIDDHKTNETSCEGKESNNKEEDLVNTEDNLKNENRKRYSIEEFSSNTSKRAKIDTNVSDVKDQKVDIADRSSAEEDKQRVAEIGAEKKEESQLTFQTTTEVLQAFIAVHFKTLMKNQKLINTEKLNRKTRIMQSTTNLWKETAKHLEKSVLDLTIMTKKLDKRKAHANTLKNLANKSIGIQVHIPENQAKSSNQAQVQSPSTNKRVDTTSSVGLFTSSPVNVPTQNQPTRTQFQNYNNNQGLNKNPAKTMPQNVSLAPKKMVAQCPAPSAQKSIPSPRQTSGPNNRVQQQQNAKAPLSSQGNSTMDSTLIDLTDEDDITRSKKALHLQGSVSRPVVNNKQLNLPVNGYNTSLPLPTGTSAILMTPNQVPMAQVQNTHIISGQPGSSGAQFQMIPISNTAQSNKAPILALLSGPRPPSSISSQNTPSPRNLPAAASTPSSNMNPVVTKSTTIALPQSFLISAKHPAPLPHNQDTGNAPPNAKNRPPKPGLKISRVSQGIVLSWNMPILENVERIASYQLFAYQENENSVPKSSLWKKVGDVKALPLPMACTLTQFQEGNRYHFSVRAVDHYGRCGQYSDPSSIFLGPKA</sequence>
<feature type="region of interest" description="Disordered" evidence="1">
    <location>
        <begin position="640"/>
        <end position="707"/>
    </location>
</feature>
<gene>
    <name evidence="4 5" type="primary">LOC106062590</name>
</gene>
<reference evidence="4 5" key="1">
    <citation type="submission" date="2025-04" db="UniProtKB">
        <authorList>
            <consortium name="RefSeq"/>
        </authorList>
    </citation>
    <scope>IDENTIFICATION</scope>
</reference>
<dbReference type="InterPro" id="IPR026085">
    <property type="entry name" value="ATF7-int"/>
</dbReference>
<feature type="compositionally biased region" description="Polar residues" evidence="1">
    <location>
        <begin position="950"/>
        <end position="993"/>
    </location>
</feature>
<dbReference type="Proteomes" id="UP001165740">
    <property type="component" value="Chromosome 2"/>
</dbReference>
<dbReference type="SMART" id="SM00060">
    <property type="entry name" value="FN3"/>
    <property type="match status" value="1"/>
</dbReference>
<feature type="region of interest" description="Disordered" evidence="1">
    <location>
        <begin position="948"/>
        <end position="1069"/>
    </location>
</feature>
<dbReference type="InterPro" id="IPR036116">
    <property type="entry name" value="FN3_sf"/>
</dbReference>
<accession>A0A9W2ZJQ9</accession>
<feature type="compositionally biased region" description="Polar residues" evidence="1">
    <location>
        <begin position="1032"/>
        <end position="1067"/>
    </location>
</feature>
<dbReference type="RefSeq" id="XP_055875144.1">
    <property type="nucleotide sequence ID" value="XM_056019169.1"/>
</dbReference>
<dbReference type="Pfam" id="PF16794">
    <property type="entry name" value="fn3_4"/>
    <property type="match status" value="1"/>
</dbReference>
<dbReference type="InterPro" id="IPR013783">
    <property type="entry name" value="Ig-like_fold"/>
</dbReference>
<dbReference type="GO" id="GO:0005667">
    <property type="term" value="C:transcription regulator complex"/>
    <property type="evidence" value="ECO:0007669"/>
    <property type="project" value="TreeGrafter"/>
</dbReference>
<evidence type="ECO:0000259" key="2">
    <source>
        <dbReference type="PROSITE" id="PS50853"/>
    </source>
</evidence>
<feature type="compositionally biased region" description="Basic and acidic residues" evidence="1">
    <location>
        <begin position="763"/>
        <end position="792"/>
    </location>
</feature>
<feature type="region of interest" description="Disordered" evidence="1">
    <location>
        <begin position="758"/>
        <end position="792"/>
    </location>
</feature>
<dbReference type="PANTHER" id="PTHR23210:SF26">
    <property type="entry name" value="ACTIVATING TRANSCRIPTION FACTOR 7-INTERACTING PROTEIN 1"/>
    <property type="match status" value="1"/>
</dbReference>
<organism evidence="3 4">
    <name type="scientific">Biomphalaria glabrata</name>
    <name type="common">Bloodfluke planorb</name>
    <name type="synonym">Freshwater snail</name>
    <dbReference type="NCBI Taxonomy" id="6526"/>
    <lineage>
        <taxon>Eukaryota</taxon>
        <taxon>Metazoa</taxon>
        <taxon>Spiralia</taxon>
        <taxon>Lophotrochozoa</taxon>
        <taxon>Mollusca</taxon>
        <taxon>Gastropoda</taxon>
        <taxon>Heterobranchia</taxon>
        <taxon>Euthyneura</taxon>
        <taxon>Panpulmonata</taxon>
        <taxon>Hygrophila</taxon>
        <taxon>Lymnaeoidea</taxon>
        <taxon>Planorbidae</taxon>
        <taxon>Biomphalaria</taxon>
    </lineage>
</organism>
<dbReference type="InterPro" id="IPR056565">
    <property type="entry name" value="Fn3_ATF7IP"/>
</dbReference>
<feature type="compositionally biased region" description="Polar residues" evidence="1">
    <location>
        <begin position="1179"/>
        <end position="1189"/>
    </location>
</feature>
<feature type="region of interest" description="Disordered" evidence="1">
    <location>
        <begin position="418"/>
        <end position="459"/>
    </location>
</feature>
<feature type="compositionally biased region" description="Basic and acidic residues" evidence="1">
    <location>
        <begin position="683"/>
        <end position="697"/>
    </location>
</feature>
<name>A0A9W2ZJQ9_BIOGL</name>
<dbReference type="InterPro" id="IPR003961">
    <property type="entry name" value="FN3_dom"/>
</dbReference>
<feature type="domain" description="Fibronectin type-III" evidence="2">
    <location>
        <begin position="1245"/>
        <end position="1349"/>
    </location>
</feature>
<dbReference type="Gene3D" id="2.60.40.10">
    <property type="entry name" value="Immunoglobulins"/>
    <property type="match status" value="1"/>
</dbReference>
<keyword evidence="3" id="KW-1185">Reference proteome</keyword>
<evidence type="ECO:0000313" key="3">
    <source>
        <dbReference type="Proteomes" id="UP001165740"/>
    </source>
</evidence>
<dbReference type="CDD" id="cd00063">
    <property type="entry name" value="FN3"/>
    <property type="match status" value="1"/>
</dbReference>
<dbReference type="PROSITE" id="PS50853">
    <property type="entry name" value="FN3"/>
    <property type="match status" value="1"/>
</dbReference>
<dbReference type="GeneID" id="106062590"/>
<dbReference type="RefSeq" id="XP_055875143.1">
    <property type="nucleotide sequence ID" value="XM_056019168.1"/>
</dbReference>
<dbReference type="SUPFAM" id="SSF49265">
    <property type="entry name" value="Fibronectin type III"/>
    <property type="match status" value="1"/>
</dbReference>
<dbReference type="PANTHER" id="PTHR23210">
    <property type="entry name" value="ACTIVATING TRANSCRIPTION FACTOR 7 INTERACTING PROTEIN"/>
    <property type="match status" value="1"/>
</dbReference>
<feature type="region of interest" description="Disordered" evidence="1">
    <location>
        <begin position="1170"/>
        <end position="1206"/>
    </location>
</feature>
<evidence type="ECO:0000313" key="5">
    <source>
        <dbReference type="RefSeq" id="XP_055875144.1"/>
    </source>
</evidence>